<evidence type="ECO:0000313" key="2">
    <source>
        <dbReference type="EMBL" id="ABX09030.1"/>
    </source>
</evidence>
<gene>
    <name evidence="2" type="primary">todF</name>
    <name evidence="2" type="ordered locus">P9211_10991</name>
</gene>
<feature type="domain" description="AB hydrolase-1" evidence="1">
    <location>
        <begin position="54"/>
        <end position="283"/>
    </location>
</feature>
<name>A9BB18_PROM4</name>
<proteinExistence type="predicted"/>
<dbReference type="eggNOG" id="COG0596">
    <property type="taxonomic scope" value="Bacteria"/>
</dbReference>
<dbReference type="RefSeq" id="WP_012195651.1">
    <property type="nucleotide sequence ID" value="NC_009976.1"/>
</dbReference>
<dbReference type="HOGENOM" id="CLU_020336_13_6_3"/>
<dbReference type="PANTHER" id="PTHR43689:SF8">
    <property type="entry name" value="ALPHA_BETA-HYDROLASES SUPERFAMILY PROTEIN"/>
    <property type="match status" value="1"/>
</dbReference>
<reference evidence="2 3" key="1">
    <citation type="journal article" date="2007" name="PLoS Genet.">
        <title>Patterns and implications of gene gain and loss in the evolution of Prochlorococcus.</title>
        <authorList>
            <person name="Kettler G.C."/>
            <person name="Martiny A.C."/>
            <person name="Huang K."/>
            <person name="Zucker J."/>
            <person name="Coleman M.L."/>
            <person name="Rodrigue S."/>
            <person name="Chen F."/>
            <person name="Lapidus A."/>
            <person name="Ferriera S."/>
            <person name="Johnson J."/>
            <person name="Steglich C."/>
            <person name="Church G.M."/>
            <person name="Richardson P."/>
            <person name="Chisholm S.W."/>
        </authorList>
    </citation>
    <scope>NUCLEOTIDE SEQUENCE [LARGE SCALE GENOMIC DNA]</scope>
    <source>
        <strain evidence="3">MIT 9211</strain>
    </source>
</reference>
<dbReference type="Pfam" id="PF12697">
    <property type="entry name" value="Abhydrolase_6"/>
    <property type="match status" value="1"/>
</dbReference>
<dbReference type="InterPro" id="IPR029058">
    <property type="entry name" value="AB_hydrolase_fold"/>
</dbReference>
<dbReference type="InterPro" id="IPR000073">
    <property type="entry name" value="AB_hydrolase_1"/>
</dbReference>
<dbReference type="PANTHER" id="PTHR43689">
    <property type="entry name" value="HYDROLASE"/>
    <property type="match status" value="1"/>
</dbReference>
<dbReference type="KEGG" id="pmj:P9211_10991"/>
<dbReference type="Proteomes" id="UP000000788">
    <property type="component" value="Chromosome"/>
</dbReference>
<sequence>MYNYEEGFNKTIENLLDPYAKSLARKVEWFYLEGISSDYNQQYPIAITGKGSPVLLIHGFDSCFLEFRRLVSYLESSHKLIIPDLYGFGFCPRPENTQYGINKIIEHLEAVIESIVGDSSIGLIGASMGGGIAIELARKVNSKIDRLLLLSPAGIIGKVKPLPRPLDQLGVCILKNKFVRKQLCIKAFANPTKDVGVQEQQIASIHINVPGWSSSLAAFARSGGVANCGKPVPNQPIKVIWGDKDKILNKEIKESSMKILKCEYEEIPECGHLPHLDVPEVVATNWLKKWK</sequence>
<keyword evidence="3" id="KW-1185">Reference proteome</keyword>
<dbReference type="AlphaFoldDB" id="A9BB18"/>
<dbReference type="EMBL" id="CP000878">
    <property type="protein sequence ID" value="ABX09030.1"/>
    <property type="molecule type" value="Genomic_DNA"/>
</dbReference>
<accession>A9BB18</accession>
<organism evidence="2 3">
    <name type="scientific">Prochlorococcus marinus (strain MIT 9211)</name>
    <dbReference type="NCBI Taxonomy" id="93059"/>
    <lineage>
        <taxon>Bacteria</taxon>
        <taxon>Bacillati</taxon>
        <taxon>Cyanobacteriota</taxon>
        <taxon>Cyanophyceae</taxon>
        <taxon>Synechococcales</taxon>
        <taxon>Prochlorococcaceae</taxon>
        <taxon>Prochlorococcus</taxon>
    </lineage>
</organism>
<keyword evidence="2" id="KW-0378">Hydrolase</keyword>
<protein>
    <submittedName>
        <fullName evidence="2">Alpha/beta hydrolase fold</fullName>
    </submittedName>
</protein>
<dbReference type="STRING" id="93059.P9211_10991"/>
<dbReference type="Gene3D" id="3.40.50.1820">
    <property type="entry name" value="alpha/beta hydrolase"/>
    <property type="match status" value="1"/>
</dbReference>
<dbReference type="OrthoDB" id="9780765at2"/>
<dbReference type="PRINTS" id="PR00111">
    <property type="entry name" value="ABHYDROLASE"/>
</dbReference>
<dbReference type="GO" id="GO:0016787">
    <property type="term" value="F:hydrolase activity"/>
    <property type="evidence" value="ECO:0007669"/>
    <property type="project" value="UniProtKB-KW"/>
</dbReference>
<evidence type="ECO:0000259" key="1">
    <source>
        <dbReference type="Pfam" id="PF12697"/>
    </source>
</evidence>
<evidence type="ECO:0000313" key="3">
    <source>
        <dbReference type="Proteomes" id="UP000000788"/>
    </source>
</evidence>
<dbReference type="SUPFAM" id="SSF53474">
    <property type="entry name" value="alpha/beta-Hydrolases"/>
    <property type="match status" value="1"/>
</dbReference>